<comment type="caution">
    <text evidence="3">The sequence shown here is derived from an EMBL/GenBank/DDBJ whole genome shotgun (WGS) entry which is preliminary data.</text>
</comment>
<dbReference type="Gene3D" id="3.40.980.10">
    <property type="entry name" value="MoaB/Mog-like domain"/>
    <property type="match status" value="1"/>
</dbReference>
<accession>A0A369T7C2</accession>
<keyword evidence="4" id="KW-1185">Reference proteome</keyword>
<dbReference type="Pfam" id="PF00994">
    <property type="entry name" value="MoCF_biosynth"/>
    <property type="match status" value="1"/>
</dbReference>
<evidence type="ECO:0000313" key="3">
    <source>
        <dbReference type="EMBL" id="RDD61178.1"/>
    </source>
</evidence>
<dbReference type="PANTHER" id="PTHR13939:SF0">
    <property type="entry name" value="NMN AMIDOHYDROLASE-LIKE PROTEIN YFAY"/>
    <property type="match status" value="1"/>
</dbReference>
<evidence type="ECO:0000256" key="1">
    <source>
        <dbReference type="SAM" id="MobiDB-lite"/>
    </source>
</evidence>
<reference evidence="3 4" key="1">
    <citation type="submission" date="2018-07" db="EMBL/GenBank/DDBJ databases">
        <title>Venubactetium sediminum gen. nov., sp. nov., isolated from a marine solar saltern.</title>
        <authorList>
            <person name="Wang S."/>
        </authorList>
    </citation>
    <scope>NUCLEOTIDE SEQUENCE [LARGE SCALE GENOMIC DNA]</scope>
    <source>
        <strain evidence="3 4">WD2A32</strain>
    </source>
</reference>
<organism evidence="3 4">
    <name type="scientific">Ferruginivarius sediminum</name>
    <dbReference type="NCBI Taxonomy" id="2661937"/>
    <lineage>
        <taxon>Bacteria</taxon>
        <taxon>Pseudomonadati</taxon>
        <taxon>Pseudomonadota</taxon>
        <taxon>Alphaproteobacteria</taxon>
        <taxon>Rhodospirillales</taxon>
        <taxon>Rhodospirillaceae</taxon>
        <taxon>Ferruginivarius</taxon>
    </lineage>
</organism>
<dbReference type="Pfam" id="PF24102">
    <property type="entry name" value="FLAD1_M"/>
    <property type="match status" value="1"/>
</dbReference>
<protein>
    <submittedName>
        <fullName evidence="3">Competence/damage-inducible protein A</fullName>
    </submittedName>
</protein>
<dbReference type="EMBL" id="QPMH01000014">
    <property type="protein sequence ID" value="RDD61178.1"/>
    <property type="molecule type" value="Genomic_DNA"/>
</dbReference>
<gene>
    <name evidence="3" type="ORF">DRB17_13900</name>
</gene>
<dbReference type="SMART" id="SM00852">
    <property type="entry name" value="MoCF_biosynth"/>
    <property type="match status" value="1"/>
</dbReference>
<feature type="domain" description="MoaB/Mog" evidence="2">
    <location>
        <begin position="8"/>
        <end position="169"/>
    </location>
</feature>
<dbReference type="InterPro" id="IPR001453">
    <property type="entry name" value="MoaB/Mog_dom"/>
</dbReference>
<evidence type="ECO:0000259" key="2">
    <source>
        <dbReference type="SMART" id="SM00852"/>
    </source>
</evidence>
<dbReference type="SUPFAM" id="SSF53218">
    <property type="entry name" value="Molybdenum cofactor biosynthesis proteins"/>
    <property type="match status" value="1"/>
</dbReference>
<dbReference type="InterPro" id="IPR050101">
    <property type="entry name" value="CinA"/>
</dbReference>
<name>A0A369T7C2_9PROT</name>
<feature type="region of interest" description="Disordered" evidence="1">
    <location>
        <begin position="245"/>
        <end position="269"/>
    </location>
</feature>
<dbReference type="PANTHER" id="PTHR13939">
    <property type="entry name" value="NICOTINAMIDE-NUCLEOTIDE AMIDOHYDROLASE PNCC"/>
    <property type="match status" value="1"/>
</dbReference>
<evidence type="ECO:0000313" key="4">
    <source>
        <dbReference type="Proteomes" id="UP000253941"/>
    </source>
</evidence>
<sequence>MTETVTAALLIIGNEILSGRTHDKNLPFLGRRLNELGVRLAEARVIPDVRETIVDQVNELRARHTYVFTTGGIGPTHDDITAECIAHAVGRPLMEHPEARAILDRRYKPEDLTAARLRMARTPEGADLIENPVSGVPGFKIGNVYVMAGIPAVMQAMFESVAHELVGGRPLLTGTVVAELPEGVLAEPLGELQARYPDVEMGSYPFYGQGRFGASLVLRVADPARLELAMGELKDMVRRLGAEPREEAVEAEAEDTGTAGAAGHTGGTG</sequence>
<dbReference type="Proteomes" id="UP000253941">
    <property type="component" value="Unassembled WGS sequence"/>
</dbReference>
<dbReference type="InterPro" id="IPR056596">
    <property type="entry name" value="FLAD1_M"/>
</dbReference>
<dbReference type="CDD" id="cd00885">
    <property type="entry name" value="cinA"/>
    <property type="match status" value="1"/>
</dbReference>
<dbReference type="InterPro" id="IPR036425">
    <property type="entry name" value="MoaB/Mog-like_dom_sf"/>
</dbReference>
<dbReference type="AlphaFoldDB" id="A0A369T7C2"/>
<dbReference type="RefSeq" id="WP_114582822.1">
    <property type="nucleotide sequence ID" value="NZ_QPMH01000014.1"/>
</dbReference>
<proteinExistence type="predicted"/>